<feature type="region of interest" description="Disordered" evidence="1">
    <location>
        <begin position="111"/>
        <end position="149"/>
    </location>
</feature>
<evidence type="ECO:0000313" key="2">
    <source>
        <dbReference type="EMBL" id="ANZ37261.1"/>
    </source>
</evidence>
<accession>A0A1B2HHT7</accession>
<evidence type="ECO:0000313" key="3">
    <source>
        <dbReference type="Proteomes" id="UP000093053"/>
    </source>
</evidence>
<dbReference type="Proteomes" id="UP000093053">
    <property type="component" value="Chromosome"/>
</dbReference>
<sequence length="149" mass="16384">MTFPYDQARLQALVDGFDATTAAVEKTGREAAQFQPRSRGVTEQDLAAIERYAKSPNAPKEFKDLQQRIDSGEFSWQDIAAGRVMDEGVQKALATGVPDLQRAYTAIQEGQDIDDIIESGNPSRPTPPVRPARGDDDEDGPSVFKEDAW</sequence>
<gene>
    <name evidence="2" type="ORF">BBK82_15520</name>
</gene>
<organism evidence="2 3">
    <name type="scientific">Lentzea guizhouensis</name>
    <dbReference type="NCBI Taxonomy" id="1586287"/>
    <lineage>
        <taxon>Bacteria</taxon>
        <taxon>Bacillati</taxon>
        <taxon>Actinomycetota</taxon>
        <taxon>Actinomycetes</taxon>
        <taxon>Pseudonocardiales</taxon>
        <taxon>Pseudonocardiaceae</taxon>
        <taxon>Lentzea</taxon>
    </lineage>
</organism>
<dbReference type="AlphaFoldDB" id="A0A1B2HHT7"/>
<name>A0A1B2HHT7_9PSEU</name>
<dbReference type="KEGG" id="led:BBK82_15520"/>
<dbReference type="RefSeq" id="WP_065915655.1">
    <property type="nucleotide sequence ID" value="NZ_CP016793.1"/>
</dbReference>
<keyword evidence="3" id="KW-1185">Reference proteome</keyword>
<protein>
    <submittedName>
        <fullName evidence="2">Uncharacterized protein</fullName>
    </submittedName>
</protein>
<dbReference type="OrthoDB" id="3700158at2"/>
<dbReference type="STRING" id="1586287.BBK82_15520"/>
<evidence type="ECO:0000256" key="1">
    <source>
        <dbReference type="SAM" id="MobiDB-lite"/>
    </source>
</evidence>
<dbReference type="EMBL" id="CP016793">
    <property type="protein sequence ID" value="ANZ37261.1"/>
    <property type="molecule type" value="Genomic_DNA"/>
</dbReference>
<reference evidence="2 3" key="1">
    <citation type="submission" date="2016-07" db="EMBL/GenBank/DDBJ databases">
        <title>Complete genome sequence of the Lentzea guizhouensis DHS C013.</title>
        <authorList>
            <person name="Cao C."/>
        </authorList>
    </citation>
    <scope>NUCLEOTIDE SEQUENCE [LARGE SCALE GENOMIC DNA]</scope>
    <source>
        <strain evidence="2 3">DHS C013</strain>
    </source>
</reference>
<proteinExistence type="predicted"/>